<keyword evidence="1" id="KW-0698">rRNA processing</keyword>
<dbReference type="InterPro" id="IPR029063">
    <property type="entry name" value="SAM-dependent_MTases_sf"/>
</dbReference>
<dbReference type="Pfam" id="PF01728">
    <property type="entry name" value="FtsJ"/>
    <property type="match status" value="1"/>
</dbReference>
<feature type="active site" description="Proton acceptor" evidence="11">
    <location>
        <position position="146"/>
    </location>
</feature>
<evidence type="ECO:0000256" key="7">
    <source>
        <dbReference type="ARBA" id="ARBA00041129"/>
    </source>
</evidence>
<evidence type="ECO:0000256" key="2">
    <source>
        <dbReference type="ARBA" id="ARBA00022603"/>
    </source>
</evidence>
<dbReference type="PATRIC" id="fig|1208365.4.peg.865"/>
<dbReference type="InterPro" id="IPR002877">
    <property type="entry name" value="RNA_MeTrfase_FtsJ_dom"/>
</dbReference>
<gene>
    <name evidence="13" type="primary">rrmJ</name>
    <name evidence="13" type="ORF">B273_1285</name>
</gene>
<dbReference type="PANTHER" id="PTHR10920:SF18">
    <property type="entry name" value="RRNA METHYLTRANSFERASE 2, MITOCHONDRIAL"/>
    <property type="match status" value="1"/>
</dbReference>
<dbReference type="SUPFAM" id="SSF53335">
    <property type="entry name" value="S-adenosyl-L-methionine-dependent methyltransferases"/>
    <property type="match status" value="1"/>
</dbReference>
<dbReference type="STRING" id="1208365.B273_1285"/>
<evidence type="ECO:0000256" key="5">
    <source>
        <dbReference type="ARBA" id="ARBA00037569"/>
    </source>
</evidence>
<keyword evidence="14" id="KW-1185">Reference proteome</keyword>
<evidence type="ECO:0000313" key="14">
    <source>
        <dbReference type="Proteomes" id="UP000010310"/>
    </source>
</evidence>
<evidence type="ECO:0000256" key="6">
    <source>
        <dbReference type="ARBA" id="ARBA00038861"/>
    </source>
</evidence>
<sequence length="190" mass="21308">MHSDSWALKAKKLGLRSRAVFKLEEILSKTQALRHDSLVLDIGSAPGGWSELIKSIAPSSEVYAIDLLPMDPIKGVRFFQEDLMNLEAIEEISSLKLKFNLVISDLAPNLTGIRAVDEENIYELNIVTLKTAITYLNKSTGSFIIKTFQNSLFKKLRTQMEKSFHLVQTYKPAASKSKSGEIYLFGDKPL</sequence>
<dbReference type="InterPro" id="IPR050082">
    <property type="entry name" value="RNA_methyltr_RlmE"/>
</dbReference>
<proteinExistence type="predicted"/>
<dbReference type="PIRSF" id="PIRSF005461">
    <property type="entry name" value="23S_rRNA_mtase"/>
    <property type="match status" value="1"/>
</dbReference>
<dbReference type="InterPro" id="IPR015507">
    <property type="entry name" value="rRNA-MeTfrase_E"/>
</dbReference>
<evidence type="ECO:0000256" key="3">
    <source>
        <dbReference type="ARBA" id="ARBA00022679"/>
    </source>
</evidence>
<dbReference type="Proteomes" id="UP000010310">
    <property type="component" value="Unassembled WGS sequence"/>
</dbReference>
<comment type="caution">
    <text evidence="13">The sequence shown here is derived from an EMBL/GenBank/DDBJ whole genome shotgun (WGS) entry which is preliminary data.</text>
</comment>
<protein>
    <recommendedName>
        <fullName evidence="7">Ribosomal RNA large subunit methyltransferase E</fullName>
        <ecNumber evidence="6">2.1.1.166</ecNumber>
    </recommendedName>
    <alternativeName>
        <fullName evidence="9">23S rRNA Um2552 methyltransferase</fullName>
    </alternativeName>
    <alternativeName>
        <fullName evidence="8">rRNA (uridine-2'-O-)-methyltransferase</fullName>
    </alternativeName>
</protein>
<dbReference type="AlphaFoldDB" id="K6GH77"/>
<evidence type="ECO:0000256" key="9">
    <source>
        <dbReference type="ARBA" id="ARBA00042745"/>
    </source>
</evidence>
<dbReference type="Gene3D" id="3.40.50.150">
    <property type="entry name" value="Vaccinia Virus protein VP39"/>
    <property type="match status" value="1"/>
</dbReference>
<evidence type="ECO:0000256" key="8">
    <source>
        <dbReference type="ARBA" id="ARBA00041995"/>
    </source>
</evidence>
<evidence type="ECO:0000256" key="4">
    <source>
        <dbReference type="ARBA" id="ARBA00022691"/>
    </source>
</evidence>
<evidence type="ECO:0000259" key="12">
    <source>
        <dbReference type="Pfam" id="PF01728"/>
    </source>
</evidence>
<dbReference type="EMBL" id="AMWX01000008">
    <property type="protein sequence ID" value="EKO36386.1"/>
    <property type="molecule type" value="Genomic_DNA"/>
</dbReference>
<comment type="function">
    <text evidence="5">Specifically methylates the uridine in position 2552 of 23S rRNA at the 2'-O position of the ribose in the fully assembled 50S ribosomal subunit.</text>
</comment>
<keyword evidence="2 13" id="KW-0489">Methyltransferase</keyword>
<organism evidence="13 14">
    <name type="scientific">SAR86 cluster bacterium SAR86E</name>
    <dbReference type="NCBI Taxonomy" id="1208365"/>
    <lineage>
        <taxon>Bacteria</taxon>
        <taxon>Pseudomonadati</taxon>
        <taxon>Pseudomonadota</taxon>
        <taxon>Gammaproteobacteria</taxon>
        <taxon>SAR86 cluster</taxon>
    </lineage>
</organism>
<evidence type="ECO:0000313" key="13">
    <source>
        <dbReference type="EMBL" id="EKO36386.1"/>
    </source>
</evidence>
<evidence type="ECO:0000256" key="10">
    <source>
        <dbReference type="ARBA" id="ARBA00048970"/>
    </source>
</evidence>
<name>K6GH77_9GAMM</name>
<evidence type="ECO:0000256" key="1">
    <source>
        <dbReference type="ARBA" id="ARBA00022552"/>
    </source>
</evidence>
<dbReference type="PANTHER" id="PTHR10920">
    <property type="entry name" value="RIBOSOMAL RNA METHYLTRANSFERASE"/>
    <property type="match status" value="1"/>
</dbReference>
<dbReference type="EC" id="2.1.1.166" evidence="6"/>
<feature type="domain" description="Ribosomal RNA methyltransferase FtsJ" evidence="12">
    <location>
        <begin position="16"/>
        <end position="186"/>
    </location>
</feature>
<reference evidence="13 14" key="1">
    <citation type="submission" date="2012-09" db="EMBL/GenBank/DDBJ databases">
        <authorList>
            <person name="Dupont C.L."/>
            <person name="Rusch D.B."/>
            <person name="Lombardo M.-J."/>
            <person name="Novotny M."/>
            <person name="Yee-Greenbaum J."/>
            <person name="Laskin R."/>
        </authorList>
    </citation>
    <scope>NUCLEOTIDE SEQUENCE [LARGE SCALE GENOMIC DNA]</scope>
    <source>
        <strain evidence="13">SAR86E</strain>
    </source>
</reference>
<keyword evidence="4 11" id="KW-0949">S-adenosyl-L-methionine</keyword>
<keyword evidence="3 13" id="KW-0808">Transferase</keyword>
<accession>K6GH77</accession>
<evidence type="ECO:0000256" key="11">
    <source>
        <dbReference type="PIRSR" id="PIRSR005461-1"/>
    </source>
</evidence>
<comment type="catalytic activity">
    <reaction evidence="10">
        <text>uridine(2552) in 23S rRNA + S-adenosyl-L-methionine = 2'-O-methyluridine(2552) in 23S rRNA + S-adenosyl-L-homocysteine + H(+)</text>
        <dbReference type="Rhea" id="RHEA:42720"/>
        <dbReference type="Rhea" id="RHEA-COMP:10202"/>
        <dbReference type="Rhea" id="RHEA-COMP:10203"/>
        <dbReference type="ChEBI" id="CHEBI:15378"/>
        <dbReference type="ChEBI" id="CHEBI:57856"/>
        <dbReference type="ChEBI" id="CHEBI:59789"/>
        <dbReference type="ChEBI" id="CHEBI:65315"/>
        <dbReference type="ChEBI" id="CHEBI:74478"/>
        <dbReference type="EC" id="2.1.1.166"/>
    </reaction>
</comment>
<dbReference type="GO" id="GO:0008650">
    <property type="term" value="F:rRNA (uridine-2'-O-)-methyltransferase activity"/>
    <property type="evidence" value="ECO:0007669"/>
    <property type="project" value="TreeGrafter"/>
</dbReference>